<dbReference type="GeneID" id="108664971"/>
<dbReference type="PANTHER" id="PTHR21261">
    <property type="entry name" value="BEAT PROTEIN"/>
    <property type="match status" value="1"/>
</dbReference>
<dbReference type="AlphaFoldDB" id="A0A8B7N0Z7"/>
<accession>A0A8B7N0Z7</accession>
<dbReference type="RefSeq" id="XP_018007168.1">
    <property type="nucleotide sequence ID" value="XM_018151679.2"/>
</dbReference>
<dbReference type="KEGG" id="hazt:108664971"/>
<keyword evidence="1" id="KW-1185">Reference proteome</keyword>
<dbReference type="PANTHER" id="PTHR21261:SF15">
    <property type="entry name" value="BEATEN PATH IIIA, ISOFORM D-RELATED"/>
    <property type="match status" value="1"/>
</dbReference>
<dbReference type="OrthoDB" id="6395286at2759"/>
<organism evidence="1 2">
    <name type="scientific">Hyalella azteca</name>
    <name type="common">Amphipod</name>
    <dbReference type="NCBI Taxonomy" id="294128"/>
    <lineage>
        <taxon>Eukaryota</taxon>
        <taxon>Metazoa</taxon>
        <taxon>Ecdysozoa</taxon>
        <taxon>Arthropoda</taxon>
        <taxon>Crustacea</taxon>
        <taxon>Multicrustacea</taxon>
        <taxon>Malacostraca</taxon>
        <taxon>Eumalacostraca</taxon>
        <taxon>Peracarida</taxon>
        <taxon>Amphipoda</taxon>
        <taxon>Senticaudata</taxon>
        <taxon>Talitrida</taxon>
        <taxon>Talitroidea</taxon>
        <taxon>Hyalellidae</taxon>
        <taxon>Hyalella</taxon>
    </lineage>
</organism>
<name>A0A8B7N0Z7_HYAAZ</name>
<evidence type="ECO:0000313" key="2">
    <source>
        <dbReference type="RefSeq" id="XP_018007168.1"/>
    </source>
</evidence>
<evidence type="ECO:0000313" key="1">
    <source>
        <dbReference type="Proteomes" id="UP000694843"/>
    </source>
</evidence>
<sequence>MPSTPTLLIYLHSPSSPSVVPSDPPSLTGVAGMYALNSQALATCTAPPALPKPELEFRVNDEKVHPSLLLEPLVQLNNATKLYSVSQTLRLRTTLSVARRGYVIVRCSASVRDLYWKNSEVKLNVDVPEQFRQRPEFHLFGDAAMPTSSPVFLIFLMTSSFALRF</sequence>
<reference evidence="2" key="1">
    <citation type="submission" date="2025-08" db="UniProtKB">
        <authorList>
            <consortium name="RefSeq"/>
        </authorList>
    </citation>
    <scope>IDENTIFICATION</scope>
    <source>
        <tissue evidence="2">Whole organism</tissue>
    </source>
</reference>
<dbReference type="Proteomes" id="UP000694843">
    <property type="component" value="Unplaced"/>
</dbReference>
<gene>
    <name evidence="2" type="primary">LOC108664971</name>
</gene>
<protein>
    <submittedName>
        <fullName evidence="2">Uncharacterized protein LOC108664971</fullName>
    </submittedName>
</protein>
<proteinExistence type="predicted"/>